<dbReference type="AlphaFoldDB" id="A0A1Y2JVH9"/>
<dbReference type="PANTHER" id="PTHR44757">
    <property type="entry name" value="DIGUANYLATE CYCLASE DGCP"/>
    <property type="match status" value="1"/>
</dbReference>
<dbReference type="EMBL" id="NAFL01000207">
    <property type="protein sequence ID" value="OSJ35999.1"/>
    <property type="molecule type" value="Genomic_DNA"/>
</dbReference>
<name>A0A1Y2JVH9_BRAJP</name>
<accession>A0A1Y2JVH9</accession>
<dbReference type="PROSITE" id="PS50885">
    <property type="entry name" value="HAMP"/>
    <property type="match status" value="1"/>
</dbReference>
<dbReference type="InterPro" id="IPR035965">
    <property type="entry name" value="PAS-like_dom_sf"/>
</dbReference>
<protein>
    <submittedName>
        <fullName evidence="4">Diguanylate cyclase</fullName>
    </submittedName>
</protein>
<dbReference type="SMART" id="SM00091">
    <property type="entry name" value="PAS"/>
    <property type="match status" value="2"/>
</dbReference>
<dbReference type="SMART" id="SM00304">
    <property type="entry name" value="HAMP"/>
    <property type="match status" value="1"/>
</dbReference>
<comment type="caution">
    <text evidence="4">The sequence shown here is derived from an EMBL/GenBank/DDBJ whole genome shotgun (WGS) entry which is preliminary data.</text>
</comment>
<dbReference type="GO" id="GO:0016020">
    <property type="term" value="C:membrane"/>
    <property type="evidence" value="ECO:0007669"/>
    <property type="project" value="InterPro"/>
</dbReference>
<keyword evidence="1" id="KW-1133">Transmembrane helix</keyword>
<dbReference type="PROSITE" id="PS50112">
    <property type="entry name" value="PAS"/>
    <property type="match status" value="1"/>
</dbReference>
<evidence type="ECO:0000256" key="1">
    <source>
        <dbReference type="SAM" id="Phobius"/>
    </source>
</evidence>
<keyword evidence="1" id="KW-0472">Membrane</keyword>
<dbReference type="Gene3D" id="3.30.450.20">
    <property type="entry name" value="PAS domain"/>
    <property type="match status" value="2"/>
</dbReference>
<evidence type="ECO:0000259" key="2">
    <source>
        <dbReference type="PROSITE" id="PS50112"/>
    </source>
</evidence>
<keyword evidence="1" id="KW-0812">Transmembrane</keyword>
<dbReference type="GO" id="GO:0007165">
    <property type="term" value="P:signal transduction"/>
    <property type="evidence" value="ECO:0007669"/>
    <property type="project" value="InterPro"/>
</dbReference>
<feature type="domain" description="HAMP" evidence="3">
    <location>
        <begin position="244"/>
        <end position="297"/>
    </location>
</feature>
<sequence>MLRRFRLGCVVNAAIAGLGAGPVERLLKKYIRFACGVDDLTVAEKVYAIAGFLGIVTAFLLVMSVQTVRLQNSYRNMQASSAAAAINSGLINASVYAIVMDSRGIYMSTERAKVKEFADGILKRNHELAEVMKGWEPTVRSEDFERFASLKRRIAQFIDFRQELVRRAVEISPAAAREFGDTEASSTVRSRLNADLEALQRGYNERTREADGLAEQNRCAAWYLFMLGLVALVLAALNVLVIRDSVLARLSDIAQAADRIRTGDIGSEVPHLRGHDEIGRLARTVQNFRAAVAQVFELEQLELDLSKQRDAAMAERDAFNDKYQAKKWQLSAAINSMPQALIMLDGKARVIAMNSNYRRMYNLPETIESGSSLEEILEHGLFSGDIKKYVSAILVRIGKKEPAAYEVRLNDGRIVKIYERPMDGGGWVSVQEDVTEQRQKERILERTERLLATVVENVREGIIAKDARSLRYLFVNKAAEQQIGMSRTDIVGKTARELFSCETAELIEKRDQQLLAQSQQLEPIVDTICNPVRGRRVISWRRLQIGAPGEESHMFVSMVEDLSDQVGTVD</sequence>
<feature type="domain" description="PAS" evidence="2">
    <location>
        <begin position="447"/>
        <end position="518"/>
    </location>
</feature>
<gene>
    <name evidence="4" type="ORF">BSZ19_06165</name>
</gene>
<reference evidence="4 5" key="1">
    <citation type="submission" date="2017-03" db="EMBL/GenBank/DDBJ databases">
        <title>Whole genome sequences of fourteen strains of Bradyrhizobium canariense and one strain of Bradyrhizobium japonicum isolated from Lupinus (Papilionoideae: Genisteae) species in Algeria.</title>
        <authorList>
            <person name="Crovadore J."/>
            <person name="Chekireb D."/>
            <person name="Brachmann A."/>
            <person name="Chablais R."/>
            <person name="Cochard B."/>
            <person name="Lefort F."/>
        </authorList>
    </citation>
    <scope>NUCLEOTIDE SEQUENCE [LARGE SCALE GENOMIC DNA]</scope>
    <source>
        <strain evidence="4 5">UBMA197</strain>
    </source>
</reference>
<evidence type="ECO:0000313" key="4">
    <source>
        <dbReference type="EMBL" id="OSJ35999.1"/>
    </source>
</evidence>
<dbReference type="Pfam" id="PF00672">
    <property type="entry name" value="HAMP"/>
    <property type="match status" value="1"/>
</dbReference>
<dbReference type="SUPFAM" id="SSF55785">
    <property type="entry name" value="PYP-like sensor domain (PAS domain)"/>
    <property type="match status" value="2"/>
</dbReference>
<dbReference type="Pfam" id="PF12860">
    <property type="entry name" value="PAS_7"/>
    <property type="match status" value="1"/>
</dbReference>
<proteinExistence type="predicted"/>
<dbReference type="InterPro" id="IPR052155">
    <property type="entry name" value="Biofilm_reg_signaling"/>
</dbReference>
<dbReference type="PANTHER" id="PTHR44757:SF2">
    <property type="entry name" value="BIOFILM ARCHITECTURE MAINTENANCE PROTEIN MBAA"/>
    <property type="match status" value="1"/>
</dbReference>
<dbReference type="SUPFAM" id="SSF158472">
    <property type="entry name" value="HAMP domain-like"/>
    <property type="match status" value="1"/>
</dbReference>
<evidence type="ECO:0000259" key="3">
    <source>
        <dbReference type="PROSITE" id="PS50885"/>
    </source>
</evidence>
<dbReference type="InterPro" id="IPR003660">
    <property type="entry name" value="HAMP_dom"/>
</dbReference>
<dbReference type="Proteomes" id="UP000193335">
    <property type="component" value="Unassembled WGS sequence"/>
</dbReference>
<dbReference type="CDD" id="cd06225">
    <property type="entry name" value="HAMP"/>
    <property type="match status" value="1"/>
</dbReference>
<dbReference type="Gene3D" id="6.10.340.10">
    <property type="match status" value="1"/>
</dbReference>
<feature type="transmembrane region" description="Helical" evidence="1">
    <location>
        <begin position="46"/>
        <end position="65"/>
    </location>
</feature>
<evidence type="ECO:0000313" key="5">
    <source>
        <dbReference type="Proteomes" id="UP000193335"/>
    </source>
</evidence>
<dbReference type="Pfam" id="PF08448">
    <property type="entry name" value="PAS_4"/>
    <property type="match status" value="1"/>
</dbReference>
<dbReference type="InterPro" id="IPR000014">
    <property type="entry name" value="PAS"/>
</dbReference>
<dbReference type="NCBIfam" id="TIGR00229">
    <property type="entry name" value="sensory_box"/>
    <property type="match status" value="1"/>
</dbReference>
<dbReference type="InterPro" id="IPR013656">
    <property type="entry name" value="PAS_4"/>
</dbReference>
<feature type="transmembrane region" description="Helical" evidence="1">
    <location>
        <begin position="220"/>
        <end position="241"/>
    </location>
</feature>
<organism evidence="4 5">
    <name type="scientific">Bradyrhizobium japonicum</name>
    <dbReference type="NCBI Taxonomy" id="375"/>
    <lineage>
        <taxon>Bacteria</taxon>
        <taxon>Pseudomonadati</taxon>
        <taxon>Pseudomonadota</taxon>
        <taxon>Alphaproteobacteria</taxon>
        <taxon>Hyphomicrobiales</taxon>
        <taxon>Nitrobacteraceae</taxon>
        <taxon>Bradyrhizobium</taxon>
    </lineage>
</organism>